<gene>
    <name evidence="10" type="ORF">H9926_05325</name>
</gene>
<name>A0A9D2QGZ2_9FIRM</name>
<evidence type="ECO:0000256" key="2">
    <source>
        <dbReference type="ARBA" id="ARBA00022692"/>
    </source>
</evidence>
<organism evidence="10 11">
    <name type="scientific">Candidatus Eisenbergiella intestinigallinarum</name>
    <dbReference type="NCBI Taxonomy" id="2838549"/>
    <lineage>
        <taxon>Bacteria</taxon>
        <taxon>Bacillati</taxon>
        <taxon>Bacillota</taxon>
        <taxon>Clostridia</taxon>
        <taxon>Lachnospirales</taxon>
        <taxon>Lachnospiraceae</taxon>
        <taxon>Eisenbergiella</taxon>
    </lineage>
</organism>
<evidence type="ECO:0000313" key="11">
    <source>
        <dbReference type="Proteomes" id="UP000823922"/>
    </source>
</evidence>
<proteinExistence type="predicted"/>
<dbReference type="InterPro" id="IPR003593">
    <property type="entry name" value="AAA+_ATPase"/>
</dbReference>
<reference evidence="10" key="2">
    <citation type="submission" date="2021-04" db="EMBL/GenBank/DDBJ databases">
        <authorList>
            <person name="Gilroy R."/>
        </authorList>
    </citation>
    <scope>NUCLEOTIDE SEQUENCE</scope>
    <source>
        <strain evidence="10">ChiBcec1-1630</strain>
    </source>
</reference>
<keyword evidence="5 7" id="KW-1133">Transmembrane helix</keyword>
<dbReference type="SUPFAM" id="SSF90123">
    <property type="entry name" value="ABC transporter transmembrane region"/>
    <property type="match status" value="1"/>
</dbReference>
<dbReference type="PANTHER" id="PTHR43394">
    <property type="entry name" value="ATP-DEPENDENT PERMEASE MDL1, MITOCHONDRIAL"/>
    <property type="match status" value="1"/>
</dbReference>
<dbReference type="PROSITE" id="PS50929">
    <property type="entry name" value="ABC_TM1F"/>
    <property type="match status" value="1"/>
</dbReference>
<keyword evidence="2 7" id="KW-0812">Transmembrane</keyword>
<dbReference type="CDD" id="cd18548">
    <property type="entry name" value="ABC_6TM_Tm287_like"/>
    <property type="match status" value="1"/>
</dbReference>
<evidence type="ECO:0000256" key="3">
    <source>
        <dbReference type="ARBA" id="ARBA00022741"/>
    </source>
</evidence>
<dbReference type="GO" id="GO:0005524">
    <property type="term" value="F:ATP binding"/>
    <property type="evidence" value="ECO:0007669"/>
    <property type="project" value="UniProtKB-KW"/>
</dbReference>
<dbReference type="PROSITE" id="PS50893">
    <property type="entry name" value="ABC_TRANSPORTER_2"/>
    <property type="match status" value="1"/>
</dbReference>
<keyword evidence="4 10" id="KW-0067">ATP-binding</keyword>
<comment type="subcellular location">
    <subcellularLocation>
        <location evidence="1">Cell membrane</location>
        <topology evidence="1">Multi-pass membrane protein</topology>
    </subcellularLocation>
</comment>
<keyword evidence="6 7" id="KW-0472">Membrane</keyword>
<dbReference type="SMART" id="SM00382">
    <property type="entry name" value="AAA"/>
    <property type="match status" value="1"/>
</dbReference>
<dbReference type="InterPro" id="IPR003439">
    <property type="entry name" value="ABC_transporter-like_ATP-bd"/>
</dbReference>
<feature type="non-terminal residue" evidence="10">
    <location>
        <position position="516"/>
    </location>
</feature>
<evidence type="ECO:0000256" key="6">
    <source>
        <dbReference type="ARBA" id="ARBA00023136"/>
    </source>
</evidence>
<feature type="domain" description="ABC transporter" evidence="8">
    <location>
        <begin position="329"/>
        <end position="516"/>
    </location>
</feature>
<dbReference type="AlphaFoldDB" id="A0A9D2QGZ2"/>
<sequence>MKLMLRYVRRHLGMFLTAIFFLTIETLADLLQPTFMSFIVDEGVAKRDVRQILFYGGIMLGIAALGAFGAVMRNIYASRTSQLIGKEMRMEIYEKVQTLSFENIDRLQPSSIITRITNDVTQIQNFLNGCMRIMMKAPITCVGAIALIIVQTPQQLPMIVAILLISAFLIAGNMKLGYPRFGILQRKLDRLNAVSREFLSSIRVVKAFRAEEREEGKFADAAGDFAQAGVSAMRIMAVFGPLINLTVNLGIVVLLWISQTGNGGEIGRLMASVNYMTQVLFSLGMVSNILNMAVRALASSARVEEVLKEKPVQELPERGAGPADIRGQVTFERVSFTYASTSRPAVEDVSFQAEAGETIGIIGPTGSGKSTLMDLVPRFYDATSGRVKIDGTDVREIDPGRLRRAIAVVPQKALLFSGNILENLRWGDERALEEDVKKAACIACADEFVSAFPNGYETDLSQGGVNLSGGQKQRLSIARALVRKPRILILDDCTSALDANTEARVLQGIRQETADM</sequence>
<dbReference type="Gene3D" id="1.20.1560.10">
    <property type="entry name" value="ABC transporter type 1, transmembrane domain"/>
    <property type="match status" value="1"/>
</dbReference>
<feature type="transmembrane region" description="Helical" evidence="7">
    <location>
        <begin position="133"/>
        <end position="150"/>
    </location>
</feature>
<dbReference type="GO" id="GO:0015421">
    <property type="term" value="F:ABC-type oligopeptide transporter activity"/>
    <property type="evidence" value="ECO:0007669"/>
    <property type="project" value="TreeGrafter"/>
</dbReference>
<dbReference type="PROSITE" id="PS00211">
    <property type="entry name" value="ABC_TRANSPORTER_1"/>
    <property type="match status" value="1"/>
</dbReference>
<dbReference type="EMBL" id="DWVS01000134">
    <property type="protein sequence ID" value="HJC87421.1"/>
    <property type="molecule type" value="Genomic_DNA"/>
</dbReference>
<evidence type="ECO:0000256" key="4">
    <source>
        <dbReference type="ARBA" id="ARBA00022840"/>
    </source>
</evidence>
<dbReference type="InterPro" id="IPR017871">
    <property type="entry name" value="ABC_transporter-like_CS"/>
</dbReference>
<dbReference type="InterPro" id="IPR011527">
    <property type="entry name" value="ABC1_TM_dom"/>
</dbReference>
<dbReference type="Pfam" id="PF00664">
    <property type="entry name" value="ABC_membrane"/>
    <property type="match status" value="1"/>
</dbReference>
<accession>A0A9D2QGZ2</accession>
<dbReference type="Gene3D" id="3.40.50.300">
    <property type="entry name" value="P-loop containing nucleotide triphosphate hydrolases"/>
    <property type="match status" value="1"/>
</dbReference>
<dbReference type="InterPro" id="IPR027417">
    <property type="entry name" value="P-loop_NTPase"/>
</dbReference>
<feature type="transmembrane region" description="Helical" evidence="7">
    <location>
        <begin position="156"/>
        <end position="178"/>
    </location>
</feature>
<evidence type="ECO:0000256" key="5">
    <source>
        <dbReference type="ARBA" id="ARBA00022989"/>
    </source>
</evidence>
<dbReference type="PANTHER" id="PTHR43394:SF1">
    <property type="entry name" value="ATP-BINDING CASSETTE SUB-FAMILY B MEMBER 10, MITOCHONDRIAL"/>
    <property type="match status" value="1"/>
</dbReference>
<keyword evidence="3" id="KW-0547">Nucleotide-binding</keyword>
<feature type="transmembrane region" description="Helical" evidence="7">
    <location>
        <begin position="277"/>
        <end position="298"/>
    </location>
</feature>
<feature type="transmembrane region" description="Helical" evidence="7">
    <location>
        <begin position="235"/>
        <end position="257"/>
    </location>
</feature>
<evidence type="ECO:0000256" key="1">
    <source>
        <dbReference type="ARBA" id="ARBA00004651"/>
    </source>
</evidence>
<evidence type="ECO:0000256" key="7">
    <source>
        <dbReference type="SAM" id="Phobius"/>
    </source>
</evidence>
<dbReference type="GO" id="GO:0005886">
    <property type="term" value="C:plasma membrane"/>
    <property type="evidence" value="ECO:0007669"/>
    <property type="project" value="UniProtKB-SubCell"/>
</dbReference>
<dbReference type="Proteomes" id="UP000823922">
    <property type="component" value="Unassembled WGS sequence"/>
</dbReference>
<evidence type="ECO:0000259" key="8">
    <source>
        <dbReference type="PROSITE" id="PS50893"/>
    </source>
</evidence>
<evidence type="ECO:0000313" key="10">
    <source>
        <dbReference type="EMBL" id="HJC87421.1"/>
    </source>
</evidence>
<reference evidence="10" key="1">
    <citation type="journal article" date="2021" name="PeerJ">
        <title>Extensive microbial diversity within the chicken gut microbiome revealed by metagenomics and culture.</title>
        <authorList>
            <person name="Gilroy R."/>
            <person name="Ravi A."/>
            <person name="Getino M."/>
            <person name="Pursley I."/>
            <person name="Horton D.L."/>
            <person name="Alikhan N.F."/>
            <person name="Baker D."/>
            <person name="Gharbi K."/>
            <person name="Hall N."/>
            <person name="Watson M."/>
            <person name="Adriaenssens E.M."/>
            <person name="Foster-Nyarko E."/>
            <person name="Jarju S."/>
            <person name="Secka A."/>
            <person name="Antonio M."/>
            <person name="Oren A."/>
            <person name="Chaudhuri R.R."/>
            <person name="La Ragione R."/>
            <person name="Hildebrand F."/>
            <person name="Pallen M.J."/>
        </authorList>
    </citation>
    <scope>NUCLEOTIDE SEQUENCE</scope>
    <source>
        <strain evidence="10">ChiBcec1-1630</strain>
    </source>
</reference>
<dbReference type="GO" id="GO:0016887">
    <property type="term" value="F:ATP hydrolysis activity"/>
    <property type="evidence" value="ECO:0007669"/>
    <property type="project" value="InterPro"/>
</dbReference>
<dbReference type="InterPro" id="IPR036640">
    <property type="entry name" value="ABC1_TM_sf"/>
</dbReference>
<protein>
    <submittedName>
        <fullName evidence="10">ABC transporter ATP-binding protein/permease</fullName>
    </submittedName>
</protein>
<comment type="caution">
    <text evidence="10">The sequence shown here is derived from an EMBL/GenBank/DDBJ whole genome shotgun (WGS) entry which is preliminary data.</text>
</comment>
<feature type="domain" description="ABC transmembrane type-1" evidence="9">
    <location>
        <begin position="16"/>
        <end position="295"/>
    </location>
</feature>
<evidence type="ECO:0000259" key="9">
    <source>
        <dbReference type="PROSITE" id="PS50929"/>
    </source>
</evidence>
<feature type="transmembrane region" description="Helical" evidence="7">
    <location>
        <begin position="52"/>
        <end position="72"/>
    </location>
</feature>
<dbReference type="Pfam" id="PF00005">
    <property type="entry name" value="ABC_tran"/>
    <property type="match status" value="1"/>
</dbReference>
<dbReference type="SUPFAM" id="SSF52540">
    <property type="entry name" value="P-loop containing nucleoside triphosphate hydrolases"/>
    <property type="match status" value="1"/>
</dbReference>
<dbReference type="InterPro" id="IPR039421">
    <property type="entry name" value="Type_1_exporter"/>
</dbReference>